<name>A0ABR1Z0D8_9PEZI</name>
<dbReference type="InterPro" id="IPR038883">
    <property type="entry name" value="AN11006-like"/>
</dbReference>
<accession>A0ABR1Z0D8</accession>
<evidence type="ECO:0000313" key="1">
    <source>
        <dbReference type="EMBL" id="KAK8244230.1"/>
    </source>
</evidence>
<proteinExistence type="predicted"/>
<dbReference type="Proteomes" id="UP001492380">
    <property type="component" value="Unassembled WGS sequence"/>
</dbReference>
<evidence type="ECO:0000313" key="2">
    <source>
        <dbReference type="Proteomes" id="UP001492380"/>
    </source>
</evidence>
<dbReference type="PANTHER" id="PTHR42085">
    <property type="entry name" value="F-BOX DOMAIN-CONTAINING PROTEIN"/>
    <property type="match status" value="1"/>
</dbReference>
<organism evidence="1 2">
    <name type="scientific">Phyllosticta capitalensis</name>
    <dbReference type="NCBI Taxonomy" id="121624"/>
    <lineage>
        <taxon>Eukaryota</taxon>
        <taxon>Fungi</taxon>
        <taxon>Dikarya</taxon>
        <taxon>Ascomycota</taxon>
        <taxon>Pezizomycotina</taxon>
        <taxon>Dothideomycetes</taxon>
        <taxon>Dothideomycetes incertae sedis</taxon>
        <taxon>Botryosphaeriales</taxon>
        <taxon>Phyllostictaceae</taxon>
        <taxon>Phyllosticta</taxon>
    </lineage>
</organism>
<sequence length="329" mass="37398">MAKKATTEPAAGQPAQQVSWHPQEASMLMQLPQELRNQIYSELFHSTQMTHVSGRSIDPSSHLALLRTCKRIHAEVGDSWLKQVEFRFDDLEAMLDTLANIPEEKLALIRHVRVPSKSLKILVADEGKLYLLHAALQLLPGLQLDRLTVVAGDMMVEMEYKTLDFLIKYSDGWKELNFLSPDSRLLGYRHAPVTGRFRYLRKPQPCSWQKQLEDLDGSHTSPSVAVYRAMSAGPVGSTLDPGQRVPFEQNLAEGQTLQEFVGREDPALCSPGELQKEMLVIVKRGKGVDYTQRWDGVSFAGEIREHYKIATWPEIERCHIPDDDWFYTI</sequence>
<gene>
    <name evidence="1" type="ORF">HDK90DRAFT_149435</name>
</gene>
<comment type="caution">
    <text evidence="1">The sequence shown here is derived from an EMBL/GenBank/DDBJ whole genome shotgun (WGS) entry which is preliminary data.</text>
</comment>
<protein>
    <recommendedName>
        <fullName evidence="3">F-box domain-containing protein</fullName>
    </recommendedName>
</protein>
<keyword evidence="2" id="KW-1185">Reference proteome</keyword>
<reference evidence="1 2" key="1">
    <citation type="submission" date="2024-04" db="EMBL/GenBank/DDBJ databases">
        <title>Phyllosticta paracitricarpa is synonymous to the EU quarantine fungus P. citricarpa based on phylogenomic analyses.</title>
        <authorList>
            <consortium name="Lawrence Berkeley National Laboratory"/>
            <person name="Van Ingen-Buijs V.A."/>
            <person name="Van Westerhoven A.C."/>
            <person name="Haridas S."/>
            <person name="Skiadas P."/>
            <person name="Martin F."/>
            <person name="Groenewald J.Z."/>
            <person name="Crous P.W."/>
            <person name="Seidl M.F."/>
        </authorList>
    </citation>
    <scope>NUCLEOTIDE SEQUENCE [LARGE SCALE GENOMIC DNA]</scope>
    <source>
        <strain evidence="1 2">CBS 123374</strain>
    </source>
</reference>
<dbReference type="PANTHER" id="PTHR42085:SF1">
    <property type="entry name" value="F-BOX DOMAIN-CONTAINING PROTEIN"/>
    <property type="match status" value="1"/>
</dbReference>
<evidence type="ECO:0008006" key="3">
    <source>
        <dbReference type="Google" id="ProtNLM"/>
    </source>
</evidence>
<dbReference type="EMBL" id="JBBWRZ010000002">
    <property type="protein sequence ID" value="KAK8244230.1"/>
    <property type="molecule type" value="Genomic_DNA"/>
</dbReference>